<evidence type="ECO:0000313" key="3">
    <source>
        <dbReference type="Ensembl" id="ENSMAMP00000000821.1"/>
    </source>
</evidence>
<dbReference type="CTD" id="10081"/>
<dbReference type="InParanoid" id="A0A3Q3KUU2"/>
<feature type="region of interest" description="Disordered" evidence="2">
    <location>
        <begin position="1"/>
        <end position="45"/>
    </location>
</feature>
<keyword evidence="1" id="KW-0175">Coiled coil</keyword>
<feature type="region of interest" description="Disordered" evidence="2">
    <location>
        <begin position="65"/>
        <end position="166"/>
    </location>
</feature>
<feature type="compositionally biased region" description="Basic and acidic residues" evidence="2">
    <location>
        <begin position="156"/>
        <end position="166"/>
    </location>
</feature>
<dbReference type="Pfam" id="PF16021">
    <property type="entry name" value="PDCD7"/>
    <property type="match status" value="1"/>
</dbReference>
<proteinExistence type="predicted"/>
<feature type="compositionally biased region" description="Pro residues" evidence="2">
    <location>
        <begin position="81"/>
        <end position="97"/>
    </location>
</feature>
<feature type="region of interest" description="Disordered" evidence="2">
    <location>
        <begin position="404"/>
        <end position="427"/>
    </location>
</feature>
<dbReference type="PANTHER" id="PTHR48190:SF2">
    <property type="entry name" value="PROGRAMMED CELL DEATH PROTEIN 7"/>
    <property type="match status" value="1"/>
</dbReference>
<dbReference type="Proteomes" id="UP000261640">
    <property type="component" value="Unplaced"/>
</dbReference>
<organism evidence="3 4">
    <name type="scientific">Mastacembelus armatus</name>
    <name type="common">zig-zag eel</name>
    <dbReference type="NCBI Taxonomy" id="205130"/>
    <lineage>
        <taxon>Eukaryota</taxon>
        <taxon>Metazoa</taxon>
        <taxon>Chordata</taxon>
        <taxon>Craniata</taxon>
        <taxon>Vertebrata</taxon>
        <taxon>Euteleostomi</taxon>
        <taxon>Actinopterygii</taxon>
        <taxon>Neopterygii</taxon>
        <taxon>Teleostei</taxon>
        <taxon>Neoteleostei</taxon>
        <taxon>Acanthomorphata</taxon>
        <taxon>Anabantaria</taxon>
        <taxon>Synbranchiformes</taxon>
        <taxon>Mastacembelidae</taxon>
        <taxon>Mastacembelus</taxon>
    </lineage>
</organism>
<feature type="compositionally biased region" description="Basic and acidic residues" evidence="2">
    <location>
        <begin position="408"/>
        <end position="427"/>
    </location>
</feature>
<evidence type="ECO:0000313" key="4">
    <source>
        <dbReference type="Proteomes" id="UP000261640"/>
    </source>
</evidence>
<evidence type="ECO:0000256" key="1">
    <source>
        <dbReference type="SAM" id="Coils"/>
    </source>
</evidence>
<accession>A0A3Q3KUU2</accession>
<feature type="compositionally biased region" description="Polar residues" evidence="2">
    <location>
        <begin position="108"/>
        <end position="120"/>
    </location>
</feature>
<sequence>MDNPYQQIPDAANRRAPSSTVPEPAQWAPSMESTQPDLTGPPWVPSPGFYGHQMYGFSFAAPGGGGLGGPHLGPPYGFDPSIPPPPFGRPPPGPFPGTVPSGPVHGYPSSTGTFQTGHLKQQQQQQVFRDSGAPHGGPLLPPPLHDYDRGPVTTTRPEDEAGLQRRQDIQWLRQFVQNRVKKSTSPQTQRPDPVSTPALKEALYAAVRLVSALEESCQTLKQNLENDCVWTDSYLTALNTKRELQDKLKVVGDRERLNQLKAKLARVSKRRARRLRANQAMLMEENRRQEHIREKEAAIDGWRMKQIHDVEEKKKEQELKLAADSVLCEVRKKQADVKRMQDILRSLEKLRRLRKEAASRKGIVTEQEYDDAFSIRLEQLRTVMKRRTAVYAAEQKALMVMLEGEQEEERRKEQERRMKRERERQLQRKQRVDSILFGDEHPTDSLMQPFREYYTQAQHSLDALIQIRREWDVFVVAPDHPDGSSVPQGWILPDHPSDQDWASSLQTADTDEEKL</sequence>
<dbReference type="AlphaFoldDB" id="A0A3Q3KUU2"/>
<dbReference type="GeneID" id="113122836"/>
<evidence type="ECO:0000256" key="2">
    <source>
        <dbReference type="SAM" id="MobiDB-lite"/>
    </source>
</evidence>
<feature type="coiled-coil region" evidence="1">
    <location>
        <begin position="330"/>
        <end position="360"/>
    </location>
</feature>
<name>A0A3Q3KUU2_9TELE</name>
<dbReference type="STRING" id="205130.ENSMAMP00000000812"/>
<dbReference type="GO" id="GO:0005689">
    <property type="term" value="C:U12-type spliceosomal complex"/>
    <property type="evidence" value="ECO:0007669"/>
    <property type="project" value="TreeGrafter"/>
</dbReference>
<dbReference type="OrthoDB" id="2289628at2759"/>
<dbReference type="GeneTree" id="ENSGT00390000017392"/>
<feature type="region of interest" description="Disordered" evidence="2">
    <location>
        <begin position="484"/>
        <end position="515"/>
    </location>
</feature>
<dbReference type="PANTHER" id="PTHR48190">
    <property type="entry name" value="PROGRAMMED CELL DEATH PROTEIN 7"/>
    <property type="match status" value="1"/>
</dbReference>
<keyword evidence="4" id="KW-1185">Reference proteome</keyword>
<protein>
    <submittedName>
        <fullName evidence="3">Programmed cell death 7</fullName>
    </submittedName>
</protein>
<dbReference type="RefSeq" id="XP_026150237.1">
    <property type="nucleotide sequence ID" value="XM_026294452.1"/>
</dbReference>
<dbReference type="InterPro" id="IPR052831">
    <property type="entry name" value="Apoptosis_promoter"/>
</dbReference>
<reference evidence="3" key="1">
    <citation type="submission" date="2025-08" db="UniProtKB">
        <authorList>
            <consortium name="Ensembl"/>
        </authorList>
    </citation>
    <scope>IDENTIFICATION</scope>
</reference>
<reference evidence="3" key="2">
    <citation type="submission" date="2025-09" db="UniProtKB">
        <authorList>
            <consortium name="Ensembl"/>
        </authorList>
    </citation>
    <scope>IDENTIFICATION</scope>
</reference>
<dbReference type="Ensembl" id="ENSMAMT00000000838.2">
    <property type="protein sequence ID" value="ENSMAMP00000000821.1"/>
    <property type="gene ID" value="ENSMAMG00000000594.2"/>
</dbReference>
<dbReference type="InterPro" id="IPR031974">
    <property type="entry name" value="PDCD7"/>
</dbReference>